<evidence type="ECO:0000313" key="4">
    <source>
        <dbReference type="Proteomes" id="UP000295680"/>
    </source>
</evidence>
<protein>
    <submittedName>
        <fullName evidence="3">Uncharacterized protein</fullName>
    </submittedName>
</protein>
<keyword evidence="4" id="KW-1185">Reference proteome</keyword>
<name>A0A4R2JYE1_9PSEU</name>
<reference evidence="3 4" key="1">
    <citation type="submission" date="2019-03" db="EMBL/GenBank/DDBJ databases">
        <title>Genomic Encyclopedia of Type Strains, Phase IV (KMG-IV): sequencing the most valuable type-strain genomes for metagenomic binning, comparative biology and taxonomic classification.</title>
        <authorList>
            <person name="Goeker M."/>
        </authorList>
    </citation>
    <scope>NUCLEOTIDE SEQUENCE [LARGE SCALE GENOMIC DNA]</scope>
    <source>
        <strain evidence="3 4">DSM 45934</strain>
    </source>
</reference>
<dbReference type="OrthoDB" id="3698019at2"/>
<dbReference type="AlphaFoldDB" id="A0A4R2JYE1"/>
<dbReference type="RefSeq" id="WP_132110924.1">
    <property type="nucleotide sequence ID" value="NZ_SLWS01000001.1"/>
</dbReference>
<accession>A0A4R2JYE1</accession>
<comment type="caution">
    <text evidence="3">The sequence shown here is derived from an EMBL/GenBank/DDBJ whole genome shotgun (WGS) entry which is preliminary data.</text>
</comment>
<feature type="region of interest" description="Disordered" evidence="1">
    <location>
        <begin position="65"/>
        <end position="137"/>
    </location>
</feature>
<dbReference type="EMBL" id="SLWS01000001">
    <property type="protein sequence ID" value="TCO64894.1"/>
    <property type="molecule type" value="Genomic_DNA"/>
</dbReference>
<evidence type="ECO:0000256" key="2">
    <source>
        <dbReference type="SAM" id="Phobius"/>
    </source>
</evidence>
<evidence type="ECO:0000313" key="3">
    <source>
        <dbReference type="EMBL" id="TCO64894.1"/>
    </source>
</evidence>
<feature type="transmembrane region" description="Helical" evidence="2">
    <location>
        <begin position="41"/>
        <end position="63"/>
    </location>
</feature>
<organism evidence="3 4">
    <name type="scientific">Actinocrispum wychmicini</name>
    <dbReference type="NCBI Taxonomy" id="1213861"/>
    <lineage>
        <taxon>Bacteria</taxon>
        <taxon>Bacillati</taxon>
        <taxon>Actinomycetota</taxon>
        <taxon>Actinomycetes</taxon>
        <taxon>Pseudonocardiales</taxon>
        <taxon>Pseudonocardiaceae</taxon>
        <taxon>Actinocrispum</taxon>
    </lineage>
</organism>
<feature type="compositionally biased region" description="Low complexity" evidence="1">
    <location>
        <begin position="65"/>
        <end position="84"/>
    </location>
</feature>
<proteinExistence type="predicted"/>
<dbReference type="Proteomes" id="UP000295680">
    <property type="component" value="Unassembled WGS sequence"/>
</dbReference>
<keyword evidence="2" id="KW-0472">Membrane</keyword>
<keyword evidence="2" id="KW-0812">Transmembrane</keyword>
<gene>
    <name evidence="3" type="ORF">EV192_101678</name>
</gene>
<keyword evidence="2" id="KW-1133">Transmembrane helix</keyword>
<sequence>MDERKLAELFNDAVRDAPPASFGAGDVRQASYRAASNRRTMVVAASVLGIVLLGGGLVSTVALSSGKSTSSASPVAVGGSADAGRSGTMDNEGKGAPAPQVQNAPETDNRSEAPKQGGPLSGTAGSSAGDTPRGCEKADRELAAALASELPAAANAKKGAEFPVPFGCPTGSRGAAFKVTDGPRAGTISVVLVPKGVSPGIAPMGIGVPGTMNFNAPAQSGGTVYIVSQPTPELSEAPFNETGAELAARVGQHL</sequence>
<evidence type="ECO:0000256" key="1">
    <source>
        <dbReference type="SAM" id="MobiDB-lite"/>
    </source>
</evidence>